<dbReference type="EMBL" id="CAOJ01001045">
    <property type="protein sequence ID" value="CCO26797.1"/>
    <property type="molecule type" value="Genomic_DNA"/>
</dbReference>
<dbReference type="PANTHER" id="PTHR43730:SF1">
    <property type="entry name" value="BETA-MANNOSIDASE"/>
    <property type="match status" value="1"/>
</dbReference>
<gene>
    <name evidence="7" type="ORF">BN14_00828</name>
</gene>
<accession>M5BSV2</accession>
<dbReference type="HOGENOM" id="CLU_799695_0_0_1"/>
<organism evidence="7 8">
    <name type="scientific">Thanatephorus cucumeris (strain AG1-IB / isolate 7/3/14)</name>
    <name type="common">Lettuce bottom rot fungus</name>
    <name type="synonym">Rhizoctonia solani</name>
    <dbReference type="NCBI Taxonomy" id="1108050"/>
    <lineage>
        <taxon>Eukaryota</taxon>
        <taxon>Fungi</taxon>
        <taxon>Dikarya</taxon>
        <taxon>Basidiomycota</taxon>
        <taxon>Agaricomycotina</taxon>
        <taxon>Agaricomycetes</taxon>
        <taxon>Cantharellales</taxon>
        <taxon>Ceratobasidiaceae</taxon>
        <taxon>Rhizoctonia</taxon>
        <taxon>Rhizoctonia solani AG-1</taxon>
    </lineage>
</organism>
<feature type="domain" description="Glycoside hydrolase family 2 immunoglobulin-like beta-sandwich" evidence="5">
    <location>
        <begin position="84"/>
        <end position="192"/>
    </location>
</feature>
<feature type="domain" description="Beta-mannosidase-like galactose-binding" evidence="6">
    <location>
        <begin position="1"/>
        <end position="75"/>
    </location>
</feature>
<evidence type="ECO:0000313" key="8">
    <source>
        <dbReference type="Proteomes" id="UP000012065"/>
    </source>
</evidence>
<comment type="catalytic activity">
    <reaction evidence="1">
        <text>Hydrolysis of terminal, non-reducing beta-D-mannose residues in beta-D-mannosides.</text>
        <dbReference type="EC" id="3.2.1.25"/>
    </reaction>
</comment>
<dbReference type="EC" id="3.2.1.25" evidence="2"/>
<dbReference type="Proteomes" id="UP000012065">
    <property type="component" value="Unassembled WGS sequence"/>
</dbReference>
<evidence type="ECO:0000259" key="6">
    <source>
        <dbReference type="Pfam" id="PF22666"/>
    </source>
</evidence>
<reference evidence="7 8" key="1">
    <citation type="journal article" date="2013" name="J. Biotechnol.">
        <title>Establishment and interpretation of the genome sequence of the phytopathogenic fungus Rhizoctonia solani AG1-IB isolate 7/3/14.</title>
        <authorList>
            <person name="Wibberg D.W."/>
            <person name="Jelonek L.J."/>
            <person name="Rupp O.R."/>
            <person name="Hennig M.H."/>
            <person name="Eikmeyer F.E."/>
            <person name="Goesmann A.G."/>
            <person name="Hartmann A.H."/>
            <person name="Borriss R.B."/>
            <person name="Grosch R.G."/>
            <person name="Puehler A.P."/>
            <person name="Schlueter A.S."/>
        </authorList>
    </citation>
    <scope>NUCLEOTIDE SEQUENCE [LARGE SCALE GENOMIC DNA]</scope>
    <source>
        <strain evidence="8">AG1-IB / isolate 7/3/14</strain>
    </source>
</reference>
<dbReference type="PANTHER" id="PTHR43730">
    <property type="entry name" value="BETA-MANNOSIDASE"/>
    <property type="match status" value="1"/>
</dbReference>
<evidence type="ECO:0000259" key="5">
    <source>
        <dbReference type="Pfam" id="PF00703"/>
    </source>
</evidence>
<dbReference type="InterPro" id="IPR050887">
    <property type="entry name" value="Beta-mannosidase_GH2"/>
</dbReference>
<evidence type="ECO:0000256" key="1">
    <source>
        <dbReference type="ARBA" id="ARBA00000829"/>
    </source>
</evidence>
<keyword evidence="3 7" id="KW-0378">Hydrolase</keyword>
<sequence>MFLSYRVPVKELLVEGSNELLLTFPSTFVKGRELQEKHGKFGLWNGDSSRLHVRTAQYTYGWDWGPVLRTIGPWRSIRLETYAVRLSDVRVRQDVKEDLSAKLSVDLEVSDKSSDLSASVVLKSSTGTVIKKATDLAIQNGQSVVQFEVAKGEVDLWYPVGYGKQPLYTVEVQVADKSGTQVAAHSQRIGIRRARVVEDPLEGQEGRTFLFEINNVRVFCGGSNWIPADNFLTTITPERYRAWLQLLVDGNQNMVRIWAGGIYEDDSFYNACDELGILVWQDFMFGCGQYPAYDSLVESVKLEAEDNVKRMRHHPSLVIWAGNNEDYQVAESLKLELDYDADPSQRS</sequence>
<evidence type="ECO:0000256" key="3">
    <source>
        <dbReference type="ARBA" id="ARBA00022801"/>
    </source>
</evidence>
<dbReference type="InterPro" id="IPR017853">
    <property type="entry name" value="GH"/>
</dbReference>
<dbReference type="Pfam" id="PF00703">
    <property type="entry name" value="Glyco_hydro_2"/>
    <property type="match status" value="1"/>
</dbReference>
<dbReference type="InterPro" id="IPR013783">
    <property type="entry name" value="Ig-like_fold"/>
</dbReference>
<dbReference type="GO" id="GO:0006516">
    <property type="term" value="P:glycoprotein catabolic process"/>
    <property type="evidence" value="ECO:0007669"/>
    <property type="project" value="TreeGrafter"/>
</dbReference>
<name>M5BSV2_THACB</name>
<dbReference type="SUPFAM" id="SSF51445">
    <property type="entry name" value="(Trans)glycosidases"/>
    <property type="match status" value="1"/>
</dbReference>
<protein>
    <recommendedName>
        <fullName evidence="2">beta-mannosidase</fullName>
        <ecNumber evidence="2">3.2.1.25</ecNumber>
    </recommendedName>
</protein>
<dbReference type="Gene3D" id="2.60.40.10">
    <property type="entry name" value="Immunoglobulins"/>
    <property type="match status" value="1"/>
</dbReference>
<dbReference type="Gene3D" id="3.20.20.80">
    <property type="entry name" value="Glycosidases"/>
    <property type="match status" value="1"/>
</dbReference>
<evidence type="ECO:0000256" key="2">
    <source>
        <dbReference type="ARBA" id="ARBA00012754"/>
    </source>
</evidence>
<dbReference type="Gene3D" id="2.60.120.260">
    <property type="entry name" value="Galactose-binding domain-like"/>
    <property type="match status" value="1"/>
</dbReference>
<dbReference type="Pfam" id="PF22666">
    <property type="entry name" value="Glyco_hydro_2_N2"/>
    <property type="match status" value="1"/>
</dbReference>
<keyword evidence="4 7" id="KW-0326">Glycosidase</keyword>
<evidence type="ECO:0000256" key="4">
    <source>
        <dbReference type="ARBA" id="ARBA00023295"/>
    </source>
</evidence>
<dbReference type="SUPFAM" id="SSF49785">
    <property type="entry name" value="Galactose-binding domain-like"/>
    <property type="match status" value="1"/>
</dbReference>
<dbReference type="InterPro" id="IPR006102">
    <property type="entry name" value="Ig-like_GH2"/>
</dbReference>
<dbReference type="GO" id="GO:0004567">
    <property type="term" value="F:beta-mannosidase activity"/>
    <property type="evidence" value="ECO:0007669"/>
    <property type="project" value="UniProtKB-EC"/>
</dbReference>
<proteinExistence type="predicted"/>
<dbReference type="SUPFAM" id="SSF49303">
    <property type="entry name" value="beta-Galactosidase/glucuronidase domain"/>
    <property type="match status" value="1"/>
</dbReference>
<evidence type="ECO:0000313" key="7">
    <source>
        <dbReference type="EMBL" id="CCO26797.1"/>
    </source>
</evidence>
<dbReference type="AlphaFoldDB" id="M5BSV2"/>
<dbReference type="GO" id="GO:0005975">
    <property type="term" value="P:carbohydrate metabolic process"/>
    <property type="evidence" value="ECO:0007669"/>
    <property type="project" value="InterPro"/>
</dbReference>
<comment type="caution">
    <text evidence="7">The sequence shown here is derived from an EMBL/GenBank/DDBJ whole genome shotgun (WGS) entry which is preliminary data.</text>
</comment>
<dbReference type="InterPro" id="IPR008979">
    <property type="entry name" value="Galactose-bd-like_sf"/>
</dbReference>
<dbReference type="InterPro" id="IPR036156">
    <property type="entry name" value="Beta-gal/glucu_dom_sf"/>
</dbReference>
<dbReference type="InterPro" id="IPR054593">
    <property type="entry name" value="Beta-mannosidase-like_N2"/>
</dbReference>